<proteinExistence type="predicted"/>
<evidence type="ECO:0000313" key="2">
    <source>
        <dbReference type="EMBL" id="QOD39576.1"/>
    </source>
</evidence>
<name>A0A7L7YTU0_9VIRU</name>
<dbReference type="GO" id="GO:0005198">
    <property type="term" value="F:structural molecule activity"/>
    <property type="evidence" value="ECO:0007669"/>
    <property type="project" value="InterPro"/>
</dbReference>
<organism evidence="2">
    <name type="scientific">uncultured densovirus</name>
    <dbReference type="NCBI Taxonomy" id="748192"/>
    <lineage>
        <taxon>Viruses</taxon>
        <taxon>Monodnaviria</taxon>
        <taxon>Shotokuvirae</taxon>
        <taxon>Cossaviricota</taxon>
        <taxon>Quintoviricetes</taxon>
        <taxon>Piccovirales</taxon>
        <taxon>Parvoviridae</taxon>
        <taxon>Densovirinae</taxon>
        <taxon>environmental samples</taxon>
    </lineage>
</organism>
<feature type="region of interest" description="Disordered" evidence="1">
    <location>
        <begin position="141"/>
        <end position="208"/>
    </location>
</feature>
<reference evidence="2" key="1">
    <citation type="submission" date="2020-07" db="EMBL/GenBank/DDBJ databases">
        <title>Diversity of sea star-associated densoviruses and transcribed endogenized viral elements of densovirus origin.</title>
        <authorList>
            <person name="Jackson E.W."/>
            <person name="Hewson I."/>
        </authorList>
    </citation>
    <scope>NUCLEOTIDE SEQUENCE</scope>
</reference>
<dbReference type="InterPro" id="IPR003433">
    <property type="entry name" value="Capsid_VP4_densovirus"/>
</dbReference>
<protein>
    <submittedName>
        <fullName evidence="2">VP</fullName>
    </submittedName>
</protein>
<feature type="compositionally biased region" description="Polar residues" evidence="1">
    <location>
        <begin position="184"/>
        <end position="197"/>
    </location>
</feature>
<dbReference type="EMBL" id="MT733043">
    <property type="protein sequence ID" value="QOD39576.1"/>
    <property type="molecule type" value="Genomic_DNA"/>
</dbReference>
<dbReference type="Pfam" id="PF02336">
    <property type="entry name" value="Denso_VP4"/>
    <property type="match status" value="1"/>
</dbReference>
<evidence type="ECO:0000256" key="1">
    <source>
        <dbReference type="SAM" id="MobiDB-lite"/>
    </source>
</evidence>
<sequence>MVQKYPPDKDPSKNIGFPKKPFGDFGINQFRNKARYVWNTWNNSRVKQGLPRVDPPIDMALGVTFRPPLDKKTGKRPTNKSITYEEWVARNQGNSGPLFNAFDKAYDKQIKDMMDVMESVGVSDEIDEAEQALIDSIFSEDFDDQDGAGPSGVQNTTEMGDAGNAAKRPRTEATTESAAPMEGVSTSAAKSGHNSASDGGFDSAQGPISMLPKGGYRSKHGQLMFKKIHRMKSWAIPYWNITTTIPGRGGGANICTTPLNEIPWQYAYFYLSPEEFNLIPAGSHIESVGIKILHTVSQTSYPVGGTEATTAIANHPKVMIIGRDLEKTMRGGLTRQLTLSDTLIPSNPQPVNVQEFIDKQYGTDQTALDSQVVIPGVITKIPYYSKNYFCMYQPDAARAVTEGFDNLNAPGYEYFSNHVVEINSNDVTWDYVDQMSYRFTSAPIGPQYRGLEIETEDLQQCTGKAQLYQARRNISNANPSDDFTITEALGPSNYDSIPIVTYSSSRMEKGAHYVKGDSANKPSRQPSYHIGMRAIDKNTPTGTTRASEFVLANIEFEIEATMVINLPSYPNRFVRPKYYNVGFENCPAGVGFYPSPIPIVTFGIDNSNVTAPAVAAIDQIGNQPTEGDVVVRRNPRRATRALPQVPAMAKKKDLEKEEKKNNNRN</sequence>
<feature type="region of interest" description="Disordered" evidence="1">
    <location>
        <begin position="635"/>
        <end position="665"/>
    </location>
</feature>
<gene>
    <name evidence="2" type="primary">VP</name>
</gene>
<accession>A0A7L7YTU0</accession>
<feature type="compositionally biased region" description="Basic and acidic residues" evidence="1">
    <location>
        <begin position="650"/>
        <end position="665"/>
    </location>
</feature>
<dbReference type="SUPFAM" id="SSF88645">
    <property type="entry name" value="ssDNA viruses"/>
    <property type="match status" value="1"/>
</dbReference>
<dbReference type="InterPro" id="IPR016184">
    <property type="entry name" value="Capsid/spike_ssDNA_virus"/>
</dbReference>